<dbReference type="EMBL" id="CP054615">
    <property type="protein sequence ID" value="QKS49024.1"/>
    <property type="molecule type" value="Genomic_DNA"/>
</dbReference>
<keyword evidence="5" id="KW-1185">Reference proteome</keyword>
<dbReference type="AlphaFoldDB" id="A0A6N1AIG0"/>
<dbReference type="GO" id="GO:0008168">
    <property type="term" value="F:methyltransferase activity"/>
    <property type="evidence" value="ECO:0007669"/>
    <property type="project" value="UniProtKB-KW"/>
</dbReference>
<dbReference type="RefSeq" id="WP_149200297.1">
    <property type="nucleotide sequence ID" value="NZ_BSOV01000065.1"/>
</dbReference>
<dbReference type="SUPFAM" id="SSF53335">
    <property type="entry name" value="S-adenosyl-L-methionine-dependent methyltransferases"/>
    <property type="match status" value="1"/>
</dbReference>
<accession>A0A6N1AIG0</accession>
<evidence type="ECO:0000256" key="1">
    <source>
        <dbReference type="ARBA" id="ARBA00022603"/>
    </source>
</evidence>
<reference evidence="4 5" key="1">
    <citation type="submission" date="2020-06" db="EMBL/GenBank/DDBJ databases">
        <title>Complete genome of Azosprillum oryzae KACC14407.</title>
        <authorList>
            <person name="Kim M."/>
            <person name="Park Y.-J."/>
            <person name="Shin J.-H."/>
        </authorList>
    </citation>
    <scope>NUCLEOTIDE SEQUENCE [LARGE SCALE GENOMIC DNA]</scope>
    <source>
        <strain evidence="4 5">KACC 14407</strain>
        <plasmid evidence="4 5">unnamed1</plasmid>
    </source>
</reference>
<dbReference type="PANTHER" id="PTHR43861:SF1">
    <property type="entry name" value="TRANS-ACONITATE 2-METHYLTRANSFERASE"/>
    <property type="match status" value="1"/>
</dbReference>
<dbReference type="Pfam" id="PF13649">
    <property type="entry name" value="Methyltransf_25"/>
    <property type="match status" value="1"/>
</dbReference>
<dbReference type="GO" id="GO:0032259">
    <property type="term" value="P:methylation"/>
    <property type="evidence" value="ECO:0007669"/>
    <property type="project" value="UniProtKB-KW"/>
</dbReference>
<keyword evidence="2 4" id="KW-0808">Transferase</keyword>
<geneLocation type="plasmid" evidence="4 5">
    <name>unnamed1</name>
</geneLocation>
<evidence type="ECO:0000313" key="4">
    <source>
        <dbReference type="EMBL" id="QKS49024.1"/>
    </source>
</evidence>
<dbReference type="Gene3D" id="3.40.50.150">
    <property type="entry name" value="Vaccinia Virus protein VP39"/>
    <property type="match status" value="1"/>
</dbReference>
<dbReference type="PANTHER" id="PTHR43861">
    <property type="entry name" value="TRANS-ACONITATE 2-METHYLTRANSFERASE-RELATED"/>
    <property type="match status" value="1"/>
</dbReference>
<feature type="domain" description="Methyltransferase" evidence="3">
    <location>
        <begin position="142"/>
        <end position="236"/>
    </location>
</feature>
<keyword evidence="4" id="KW-0614">Plasmid</keyword>
<name>A0A6N1AIG0_9PROT</name>
<dbReference type="InterPro" id="IPR029063">
    <property type="entry name" value="SAM-dependent_MTases_sf"/>
</dbReference>
<evidence type="ECO:0000259" key="3">
    <source>
        <dbReference type="Pfam" id="PF13649"/>
    </source>
</evidence>
<gene>
    <name evidence="4" type="ORF">HUE56_00485</name>
</gene>
<dbReference type="KEGG" id="aoz:HUE56_00485"/>
<dbReference type="Proteomes" id="UP000509702">
    <property type="component" value="Plasmid unnamed1"/>
</dbReference>
<keyword evidence="1 4" id="KW-0489">Methyltransferase</keyword>
<protein>
    <submittedName>
        <fullName evidence="4">Methyltransferase domain-containing protein</fullName>
    </submittedName>
</protein>
<evidence type="ECO:0000256" key="2">
    <source>
        <dbReference type="ARBA" id="ARBA00022679"/>
    </source>
</evidence>
<dbReference type="OrthoDB" id="9811589at2"/>
<dbReference type="InterPro" id="IPR041698">
    <property type="entry name" value="Methyltransf_25"/>
</dbReference>
<sequence length="312" mass="34152">MAYRLILGREPENETVLRDAANACGTLDDLRGAFLNSAEFRGKLEEDISGPTRWSGMEPPMEVEDRVDEATLARLLERVGLCWTGLAEVEPHWAVLTNDNFTRSNIAAHQDAFYASGRNDVDRLAAFLARSSLSLPADARCLEIGCGVGRVTGWLAGRVGHVTAVDIAPPMLRLAGEHLGRLGVGNVSLAHLDSIARLGTLGAFDILFSVLVIQHNPPPVMGHLLRTALDTLAPGGIAYFQLPTYAPDYRFRAADYLAQDPRSHKMEMHALPQHTVFALLEEAGLRVLEVAEDELVGNRLWRSNTILARKST</sequence>
<organism evidence="4 5">
    <name type="scientific">Azospirillum oryzae</name>
    <dbReference type="NCBI Taxonomy" id="286727"/>
    <lineage>
        <taxon>Bacteria</taxon>
        <taxon>Pseudomonadati</taxon>
        <taxon>Pseudomonadota</taxon>
        <taxon>Alphaproteobacteria</taxon>
        <taxon>Rhodospirillales</taxon>
        <taxon>Azospirillaceae</taxon>
        <taxon>Azospirillum</taxon>
    </lineage>
</organism>
<evidence type="ECO:0000313" key="5">
    <source>
        <dbReference type="Proteomes" id="UP000509702"/>
    </source>
</evidence>
<proteinExistence type="predicted"/>
<dbReference type="CDD" id="cd02440">
    <property type="entry name" value="AdoMet_MTases"/>
    <property type="match status" value="1"/>
</dbReference>